<comment type="caution">
    <text evidence="2">The sequence shown here is derived from an EMBL/GenBank/DDBJ whole genome shotgun (WGS) entry which is preliminary data.</text>
</comment>
<organism evidence="2 3">
    <name type="scientific">Cetraspora pellucida</name>
    <dbReference type="NCBI Taxonomy" id="1433469"/>
    <lineage>
        <taxon>Eukaryota</taxon>
        <taxon>Fungi</taxon>
        <taxon>Fungi incertae sedis</taxon>
        <taxon>Mucoromycota</taxon>
        <taxon>Glomeromycotina</taxon>
        <taxon>Glomeromycetes</taxon>
        <taxon>Diversisporales</taxon>
        <taxon>Gigasporaceae</taxon>
        <taxon>Cetraspora</taxon>
    </lineage>
</organism>
<feature type="signal peptide" evidence="1">
    <location>
        <begin position="1"/>
        <end position="29"/>
    </location>
</feature>
<evidence type="ECO:0000313" key="3">
    <source>
        <dbReference type="Proteomes" id="UP000789759"/>
    </source>
</evidence>
<keyword evidence="1" id="KW-0732">Signal</keyword>
<reference evidence="2" key="1">
    <citation type="submission" date="2021-06" db="EMBL/GenBank/DDBJ databases">
        <authorList>
            <person name="Kallberg Y."/>
            <person name="Tangrot J."/>
            <person name="Rosling A."/>
        </authorList>
    </citation>
    <scope>NUCLEOTIDE SEQUENCE</scope>
    <source>
        <strain evidence="2">FL966</strain>
    </source>
</reference>
<dbReference type="Proteomes" id="UP000789759">
    <property type="component" value="Unassembled WGS sequence"/>
</dbReference>
<name>A0A9N9BL03_9GLOM</name>
<dbReference type="AlphaFoldDB" id="A0A9N9BL03"/>
<proteinExistence type="predicted"/>
<accession>A0A9N9BL03</accession>
<protein>
    <submittedName>
        <fullName evidence="2">16379_t:CDS:1</fullName>
    </submittedName>
</protein>
<sequence>MKLFSLLYNPLAHYIILLFLCLFISSTSSQFNYFNYTESISGKYAYSDFLVLNIQTYGDGTTLVHVARNISTSTATTPNFNCSGLKLEPMLRIRVIQLNGSVIEINSQSNLNFDPVNFCILNNTLGNIVNPITIYPLRDQFILVNYIVAINSSDPTTYEEWGQVIDWSGNSLSKLRYGQSYVSLNKTWSPNSKIQLNVLKNYGFLRAAAIRIGDSQMTVWQQYSIGNSGNFSLDKSDNMSITLDATSTQQTTLLATVDGGYAILNANFTNDDSSLLAKSGGLYATFISYNLTFPPSQAQLYQVTLDNITYNGLYCDYAVLGYLCVISTNVINPATTNSEIYYLKIHFLTAGTVTNVKLIKNIPNVTGLSMQNWKMKTMPFGGYILENTDIANNIHYIYSYNDETDIQISSPLLLNTNFLDVTTIMKNNNTFLFASPYTNNAQWSLLSFQLPKVFNRASNYGNIQISNINPPNNAYVDSSTNVLKITFYEPVLLSTGNITIYKASNGSERQRTMATMTDQCSISSDGLTVNIKVIESTFNEFGEKYYIQLDANFVKDKNLSEPLSGIDKEIVNYQSSYTAQSSEEAAVGLAQFTTIATTKFEALSQDDKTKYFNSLLDEISEKVPVRRSRLTTDGNFQYVYSGYDKNIKNIQFSIRINLTDQVQRENTVPGIVSNLDNMIRYKSITTFSDGLTNDLDPTYGFKTKGGLLGDYGKAIIPLSLVAGVNAAIFFMSQTENKNEAKQLEEKGNKVGKMAENIMEKAEKFNIKTVANVFSGGLFVFSHSVFSTTFTFSDVNTYELFKKREDKENDVLKGDKNNEGNDGTDVN</sequence>
<dbReference type="OrthoDB" id="2425756at2759"/>
<keyword evidence="3" id="KW-1185">Reference proteome</keyword>
<gene>
    <name evidence="2" type="ORF">CPELLU_LOCUS5717</name>
</gene>
<dbReference type="EMBL" id="CAJVQA010003351">
    <property type="protein sequence ID" value="CAG8572472.1"/>
    <property type="molecule type" value="Genomic_DNA"/>
</dbReference>
<evidence type="ECO:0000256" key="1">
    <source>
        <dbReference type="SAM" id="SignalP"/>
    </source>
</evidence>
<feature type="chain" id="PRO_5040264554" evidence="1">
    <location>
        <begin position="30"/>
        <end position="826"/>
    </location>
</feature>
<evidence type="ECO:0000313" key="2">
    <source>
        <dbReference type="EMBL" id="CAG8572472.1"/>
    </source>
</evidence>